<dbReference type="SUPFAM" id="SSF55136">
    <property type="entry name" value="Probable bacterial effector-binding domain"/>
    <property type="match status" value="1"/>
</dbReference>
<dbReference type="InterPro" id="IPR029442">
    <property type="entry name" value="GyrI-like"/>
</dbReference>
<sequence length="66" mass="7811">MPGGRYVCLYCRDARIHSPSYYETIFQFIDEHQLTIKGDAIERTIIDHYMSQNPEDYLSEIQIPVE</sequence>
<dbReference type="EMBL" id="JBEPMX010000016">
    <property type="protein sequence ID" value="MET3684332.1"/>
    <property type="molecule type" value="Genomic_DNA"/>
</dbReference>
<dbReference type="Pfam" id="PF06445">
    <property type="entry name" value="GyrI-like"/>
    <property type="match status" value="1"/>
</dbReference>
<dbReference type="Proteomes" id="UP001549167">
    <property type="component" value="Unassembled WGS sequence"/>
</dbReference>
<organism evidence="2 3">
    <name type="scientific">Alkalibacillus flavidus</name>
    <dbReference type="NCBI Taxonomy" id="546021"/>
    <lineage>
        <taxon>Bacteria</taxon>
        <taxon>Bacillati</taxon>
        <taxon>Bacillota</taxon>
        <taxon>Bacilli</taxon>
        <taxon>Bacillales</taxon>
        <taxon>Bacillaceae</taxon>
        <taxon>Alkalibacillus</taxon>
    </lineage>
</organism>
<name>A0ABV2KYX7_9BACI</name>
<comment type="caution">
    <text evidence="2">The sequence shown here is derived from an EMBL/GenBank/DDBJ whole genome shotgun (WGS) entry which is preliminary data.</text>
</comment>
<protein>
    <submittedName>
        <fullName evidence="2">Effector-binding domain-containing protein</fullName>
    </submittedName>
</protein>
<evidence type="ECO:0000313" key="2">
    <source>
        <dbReference type="EMBL" id="MET3684332.1"/>
    </source>
</evidence>
<feature type="domain" description="GyrI-like small molecule binding" evidence="1">
    <location>
        <begin position="1"/>
        <end position="65"/>
    </location>
</feature>
<dbReference type="InterPro" id="IPR011256">
    <property type="entry name" value="Reg_factor_effector_dom_sf"/>
</dbReference>
<gene>
    <name evidence="2" type="ORF">ABID56_002459</name>
</gene>
<dbReference type="RefSeq" id="WP_354221588.1">
    <property type="nucleotide sequence ID" value="NZ_JBEPMX010000016.1"/>
</dbReference>
<keyword evidence="3" id="KW-1185">Reference proteome</keyword>
<evidence type="ECO:0000259" key="1">
    <source>
        <dbReference type="Pfam" id="PF06445"/>
    </source>
</evidence>
<dbReference type="Gene3D" id="3.20.80.10">
    <property type="entry name" value="Regulatory factor, effector binding domain"/>
    <property type="match status" value="1"/>
</dbReference>
<proteinExistence type="predicted"/>
<reference evidence="2 3" key="1">
    <citation type="submission" date="2024-06" db="EMBL/GenBank/DDBJ databases">
        <title>Genomic Encyclopedia of Type Strains, Phase IV (KMG-IV): sequencing the most valuable type-strain genomes for metagenomic binning, comparative biology and taxonomic classification.</title>
        <authorList>
            <person name="Goeker M."/>
        </authorList>
    </citation>
    <scope>NUCLEOTIDE SEQUENCE [LARGE SCALE GENOMIC DNA]</scope>
    <source>
        <strain evidence="2 3">DSM 23520</strain>
    </source>
</reference>
<evidence type="ECO:0000313" key="3">
    <source>
        <dbReference type="Proteomes" id="UP001549167"/>
    </source>
</evidence>
<accession>A0ABV2KYX7</accession>